<reference evidence="1 2" key="1">
    <citation type="submission" date="2024-04" db="EMBL/GenBank/DDBJ databases">
        <title>Tritrichomonas musculus Genome.</title>
        <authorList>
            <person name="Alves-Ferreira E."/>
            <person name="Grigg M."/>
            <person name="Lorenzi H."/>
            <person name="Galac M."/>
        </authorList>
    </citation>
    <scope>NUCLEOTIDE SEQUENCE [LARGE SCALE GENOMIC DNA]</scope>
    <source>
        <strain evidence="1 2">EAF2021</strain>
    </source>
</reference>
<evidence type="ECO:0008006" key="3">
    <source>
        <dbReference type="Google" id="ProtNLM"/>
    </source>
</evidence>
<dbReference type="Proteomes" id="UP001470230">
    <property type="component" value="Unassembled WGS sequence"/>
</dbReference>
<keyword evidence="2" id="KW-1185">Reference proteome</keyword>
<dbReference type="EMBL" id="JAPFFF010000013">
    <property type="protein sequence ID" value="KAK8871402.1"/>
    <property type="molecule type" value="Genomic_DNA"/>
</dbReference>
<protein>
    <recommendedName>
        <fullName evidence="3">Metallo-beta-lactamase domain-containing protein</fullName>
    </recommendedName>
</protein>
<comment type="caution">
    <text evidence="1">The sequence shown here is derived from an EMBL/GenBank/DDBJ whole genome shotgun (WGS) entry which is preliminary data.</text>
</comment>
<proteinExistence type="predicted"/>
<accession>A0ABR2J2F0</accession>
<evidence type="ECO:0000313" key="1">
    <source>
        <dbReference type="EMBL" id="KAK8871402.1"/>
    </source>
</evidence>
<evidence type="ECO:0000313" key="2">
    <source>
        <dbReference type="Proteomes" id="UP001470230"/>
    </source>
</evidence>
<organism evidence="1 2">
    <name type="scientific">Tritrichomonas musculus</name>
    <dbReference type="NCBI Taxonomy" id="1915356"/>
    <lineage>
        <taxon>Eukaryota</taxon>
        <taxon>Metamonada</taxon>
        <taxon>Parabasalia</taxon>
        <taxon>Tritrichomonadida</taxon>
        <taxon>Tritrichomonadidae</taxon>
        <taxon>Tritrichomonas</taxon>
    </lineage>
</organism>
<name>A0ABR2J2F0_9EUKA</name>
<sequence>MKFNLLYCSELYSESCYILTIENNEDYEVLSSILMKGDRTEEIYIDHVEYNANERNGFKIYGYKIKSITYSYYIKFDYDENDLKEYNIRGINEMKIYTDRGSSLVYQYYDYLYFKEMKKYISDPNIQDRGFEILKKYMTTKYYCCLVEYGKKAFDSLEKEQLNVLFITHDHFSHLDEKTRENMKSHKYKKANIIIYDEDSKYYKELDDYGGIIGVLNEK</sequence>
<gene>
    <name evidence="1" type="ORF">M9Y10_007127</name>
</gene>